<dbReference type="InterPro" id="IPR027417">
    <property type="entry name" value="P-loop_NTPase"/>
</dbReference>
<evidence type="ECO:0000313" key="4">
    <source>
        <dbReference type="Proteomes" id="UP000199695"/>
    </source>
</evidence>
<evidence type="ECO:0000313" key="3">
    <source>
        <dbReference type="EMBL" id="SEM97823.1"/>
    </source>
</evidence>
<dbReference type="STRING" id="1173111.SAMN05444955_10484"/>
<dbReference type="NCBIfam" id="NF006505">
    <property type="entry name" value="PRK08939.1"/>
    <property type="match status" value="1"/>
</dbReference>
<proteinExistence type="predicted"/>
<feature type="domain" description="IstB-like ATP-binding" evidence="1">
    <location>
        <begin position="159"/>
        <end position="273"/>
    </location>
</feature>
<dbReference type="CDD" id="cd00009">
    <property type="entry name" value="AAA"/>
    <property type="match status" value="1"/>
</dbReference>
<sequence length="312" mass="35958">MNRIGEVVKASFQKNRSPISVEQQLEILLKHPVIQEFRRKHPELPREHYRRFLGQLNQVVMERENCNRCSGLDRCPNLVAGHFSQLVVYHGLLDVRMQACGKLKARQEQKRRKSLIRSHHIPKNIVEASFALIDQDNGRIDAIEAAIDFCTQFGEGRPEKGLYLYGPLGVGKSLIAGAIANELVKYDVDSYMLYVPDFMREISESIEDNSLADKLWELKTVTVLILDDIGAEFLTPWKRDEVLGAILQYRSAERLPTIYTSNLDLDELEEHLAHTQKGGADWMKAKRIMERIRHYVKPYFVDGPNRRQSPFS</sequence>
<dbReference type="AlphaFoldDB" id="A0A1H8CRQ9"/>
<dbReference type="GO" id="GO:0006260">
    <property type="term" value="P:DNA replication"/>
    <property type="evidence" value="ECO:0007669"/>
    <property type="project" value="TreeGrafter"/>
</dbReference>
<gene>
    <name evidence="3" type="ORF">SAMN05444955_10484</name>
</gene>
<dbReference type="Pfam" id="PF01695">
    <property type="entry name" value="IstB_IS21"/>
    <property type="match status" value="1"/>
</dbReference>
<dbReference type="OrthoDB" id="61127at2"/>
<organism evidence="3 4">
    <name type="scientific">Lihuaxuella thermophila</name>
    <dbReference type="NCBI Taxonomy" id="1173111"/>
    <lineage>
        <taxon>Bacteria</taxon>
        <taxon>Bacillati</taxon>
        <taxon>Bacillota</taxon>
        <taxon>Bacilli</taxon>
        <taxon>Bacillales</taxon>
        <taxon>Thermoactinomycetaceae</taxon>
        <taxon>Lihuaxuella</taxon>
    </lineage>
</organism>
<dbReference type="InterPro" id="IPR002611">
    <property type="entry name" value="IstB_ATP-bd"/>
</dbReference>
<dbReference type="GO" id="GO:0005524">
    <property type="term" value="F:ATP binding"/>
    <property type="evidence" value="ECO:0007669"/>
    <property type="project" value="InterPro"/>
</dbReference>
<dbReference type="Proteomes" id="UP000199695">
    <property type="component" value="Unassembled WGS sequence"/>
</dbReference>
<dbReference type="Pfam" id="PF07319">
    <property type="entry name" value="DnaI_N"/>
    <property type="match status" value="1"/>
</dbReference>
<keyword evidence="4" id="KW-1185">Reference proteome</keyword>
<dbReference type="PANTHER" id="PTHR30050:SF8">
    <property type="entry name" value="PRIMOSOMAL PROTEIN DNAI"/>
    <property type="match status" value="1"/>
</dbReference>
<feature type="domain" description="Primosomal DnaI N-terminal" evidence="2">
    <location>
        <begin position="1"/>
        <end position="96"/>
    </location>
</feature>
<dbReference type="SUPFAM" id="SSF52540">
    <property type="entry name" value="P-loop containing nucleoside triphosphate hydrolases"/>
    <property type="match status" value="1"/>
</dbReference>
<accession>A0A1H8CRQ9</accession>
<protein>
    <submittedName>
        <fullName evidence="3">Primosomal protein DnaI</fullName>
    </submittedName>
</protein>
<evidence type="ECO:0000259" key="2">
    <source>
        <dbReference type="Pfam" id="PF07319"/>
    </source>
</evidence>
<reference evidence="3 4" key="1">
    <citation type="submission" date="2016-10" db="EMBL/GenBank/DDBJ databases">
        <authorList>
            <person name="de Groot N.N."/>
        </authorList>
    </citation>
    <scope>NUCLEOTIDE SEQUENCE [LARGE SCALE GENOMIC DNA]</scope>
    <source>
        <strain evidence="3 4">DSM 46701</strain>
    </source>
</reference>
<dbReference type="EMBL" id="FOCQ01000004">
    <property type="protein sequence ID" value="SEM97823.1"/>
    <property type="molecule type" value="Genomic_DNA"/>
</dbReference>
<evidence type="ECO:0000259" key="1">
    <source>
        <dbReference type="Pfam" id="PF01695"/>
    </source>
</evidence>
<name>A0A1H8CRQ9_9BACL</name>
<dbReference type="RefSeq" id="WP_089966204.1">
    <property type="nucleotide sequence ID" value="NZ_FOCQ01000004.1"/>
</dbReference>
<dbReference type="Gene3D" id="3.40.50.300">
    <property type="entry name" value="P-loop containing nucleotide triphosphate hydrolases"/>
    <property type="match status" value="1"/>
</dbReference>
<dbReference type="InterPro" id="IPR009928">
    <property type="entry name" value="DnaI_N"/>
</dbReference>
<dbReference type="PANTHER" id="PTHR30050">
    <property type="entry name" value="CHROMOSOMAL REPLICATION INITIATOR PROTEIN DNAA"/>
    <property type="match status" value="1"/>
</dbReference>